<dbReference type="PANTHER" id="PTHR23150:SF35">
    <property type="entry name" value="BLL6746 PROTEIN"/>
    <property type="match status" value="1"/>
</dbReference>
<dbReference type="InterPro" id="IPR042095">
    <property type="entry name" value="SUMF_sf"/>
</dbReference>
<dbReference type="InterPro" id="IPR016187">
    <property type="entry name" value="CTDL_fold"/>
</dbReference>
<dbReference type="Gene3D" id="3.90.1580.10">
    <property type="entry name" value="paralog of FGE (formylglycine-generating enzyme)"/>
    <property type="match status" value="1"/>
</dbReference>
<proteinExistence type="predicted"/>
<dbReference type="InterPro" id="IPR005532">
    <property type="entry name" value="SUMF_dom"/>
</dbReference>
<name>A0A1G6Y415_9GAMM</name>
<keyword evidence="3" id="KW-1185">Reference proteome</keyword>
<feature type="domain" description="Sulfatase-modifying factor enzyme-like" evidence="1">
    <location>
        <begin position="42"/>
        <end position="304"/>
    </location>
</feature>
<dbReference type="STRING" id="265719.SAMN04488509_10894"/>
<dbReference type="SUPFAM" id="SSF56436">
    <property type="entry name" value="C-type lectin-like"/>
    <property type="match status" value="1"/>
</dbReference>
<organism evidence="2 3">
    <name type="scientific">Aquimonas voraii</name>
    <dbReference type="NCBI Taxonomy" id="265719"/>
    <lineage>
        <taxon>Bacteria</taxon>
        <taxon>Pseudomonadati</taxon>
        <taxon>Pseudomonadota</taxon>
        <taxon>Gammaproteobacteria</taxon>
        <taxon>Lysobacterales</taxon>
        <taxon>Lysobacteraceae</taxon>
        <taxon>Aquimonas</taxon>
    </lineage>
</organism>
<accession>A0A1G6Y415</accession>
<sequence>MRVVLSGLILVCGAAFGAWVWIGQPEPLAGAEFRAGEAGPLMRLLPGGRITVGSPEDEIGRQPSEAQSTVKIAPFALAVDELSVAEFSAFVEARGYISEAERSDAQRAGCFGPDANGRFGWQASLNWRDPGFPQTPMHPVVCISWNDVMAYLDWRNARQQAALRLPTEAELEFAIRAGSRSPWPWGEDPDAGCASSNYADAALLGAQPGWAYPLAVCHDGHAYTAPLGSYPANALGLRDTLGNVWEWTASCWRDGPGDAEPARPCESRVMRGGAWAYAPERSRSASRGGHAPDFRSVYAGARLALDGQAAQALIGSRDRP</sequence>
<dbReference type="GO" id="GO:0120147">
    <property type="term" value="F:formylglycine-generating oxidase activity"/>
    <property type="evidence" value="ECO:0007669"/>
    <property type="project" value="TreeGrafter"/>
</dbReference>
<gene>
    <name evidence="2" type="ORF">SAMN04488509_10894</name>
</gene>
<dbReference type="InterPro" id="IPR051043">
    <property type="entry name" value="Sulfatase_Mod_Factor_Kinase"/>
</dbReference>
<evidence type="ECO:0000313" key="3">
    <source>
        <dbReference type="Proteomes" id="UP000199603"/>
    </source>
</evidence>
<dbReference type="EMBL" id="FNAG01000008">
    <property type="protein sequence ID" value="SDD84346.1"/>
    <property type="molecule type" value="Genomic_DNA"/>
</dbReference>
<dbReference type="Pfam" id="PF03781">
    <property type="entry name" value="FGE-sulfatase"/>
    <property type="match status" value="1"/>
</dbReference>
<protein>
    <submittedName>
        <fullName evidence="2">Formylglycine-generating enzyme, required for sulfatase activity, contains SUMF1/FGE domain</fullName>
    </submittedName>
</protein>
<evidence type="ECO:0000259" key="1">
    <source>
        <dbReference type="Pfam" id="PF03781"/>
    </source>
</evidence>
<reference evidence="2 3" key="1">
    <citation type="submission" date="2016-10" db="EMBL/GenBank/DDBJ databases">
        <authorList>
            <person name="de Groot N.N."/>
        </authorList>
    </citation>
    <scope>NUCLEOTIDE SEQUENCE [LARGE SCALE GENOMIC DNA]</scope>
    <source>
        <strain evidence="2 3">DSM 16957</strain>
    </source>
</reference>
<dbReference type="PANTHER" id="PTHR23150">
    <property type="entry name" value="SULFATASE MODIFYING FACTOR 1, 2"/>
    <property type="match status" value="1"/>
</dbReference>
<evidence type="ECO:0000313" key="2">
    <source>
        <dbReference type="EMBL" id="SDD84346.1"/>
    </source>
</evidence>
<dbReference type="Proteomes" id="UP000199603">
    <property type="component" value="Unassembled WGS sequence"/>
</dbReference>
<dbReference type="AlphaFoldDB" id="A0A1G6Y415"/>